<dbReference type="InterPro" id="IPR036938">
    <property type="entry name" value="PAP2/HPO_sf"/>
</dbReference>
<accession>A0A9P1J0B5</accession>
<keyword evidence="3 6" id="KW-0812">Transmembrane</keyword>
<dbReference type="OrthoDB" id="8907274at2759"/>
<feature type="domain" description="Phosphatidic acid phosphatase type 2/haloperoxidase" evidence="7">
    <location>
        <begin position="125"/>
        <end position="275"/>
    </location>
</feature>
<dbReference type="Proteomes" id="UP001152747">
    <property type="component" value="Unassembled WGS sequence"/>
</dbReference>
<dbReference type="GO" id="GO:0007165">
    <property type="term" value="P:signal transduction"/>
    <property type="evidence" value="ECO:0007669"/>
    <property type="project" value="TreeGrafter"/>
</dbReference>
<reference evidence="8" key="1">
    <citation type="submission" date="2022-11" db="EMBL/GenBank/DDBJ databases">
        <authorList>
            <person name="Kikuchi T."/>
        </authorList>
    </citation>
    <scope>NUCLEOTIDE SEQUENCE</scope>
    <source>
        <strain evidence="8">PS1010</strain>
    </source>
</reference>
<gene>
    <name evidence="8" type="ORF">CAMP_LOCUS16962</name>
</gene>
<dbReference type="Pfam" id="PF01569">
    <property type="entry name" value="PAP2"/>
    <property type="match status" value="1"/>
</dbReference>
<evidence type="ECO:0000259" key="7">
    <source>
        <dbReference type="SMART" id="SM00014"/>
    </source>
</evidence>
<dbReference type="Gene3D" id="1.20.144.10">
    <property type="entry name" value="Phosphatidic acid phosphatase type 2/haloperoxidase"/>
    <property type="match status" value="1"/>
</dbReference>
<dbReference type="FunFam" id="1.20.144.10:FF:000039">
    <property type="entry name" value="PhosphoLipid PhosPhatase homolog"/>
    <property type="match status" value="1"/>
</dbReference>
<keyword evidence="4 6" id="KW-1133">Transmembrane helix</keyword>
<feature type="transmembrane region" description="Helical" evidence="6">
    <location>
        <begin position="260"/>
        <end position="279"/>
    </location>
</feature>
<dbReference type="GO" id="GO:0005886">
    <property type="term" value="C:plasma membrane"/>
    <property type="evidence" value="ECO:0007669"/>
    <property type="project" value="TreeGrafter"/>
</dbReference>
<proteinExistence type="inferred from homology"/>
<keyword evidence="5 6" id="KW-0472">Membrane</keyword>
<dbReference type="PANTHER" id="PTHR10165">
    <property type="entry name" value="LIPID PHOSPHATE PHOSPHATASE"/>
    <property type="match status" value="1"/>
</dbReference>
<feature type="transmembrane region" description="Helical" evidence="6">
    <location>
        <begin position="196"/>
        <end position="216"/>
    </location>
</feature>
<name>A0A9P1J0B5_9PELO</name>
<dbReference type="InterPro" id="IPR000326">
    <property type="entry name" value="PAP2/HPO"/>
</dbReference>
<evidence type="ECO:0000313" key="8">
    <source>
        <dbReference type="EMBL" id="CAI5454325.1"/>
    </source>
</evidence>
<dbReference type="GO" id="GO:0006644">
    <property type="term" value="P:phospholipid metabolic process"/>
    <property type="evidence" value="ECO:0007669"/>
    <property type="project" value="InterPro"/>
</dbReference>
<sequence>MSEKVLRRTTFSGRLNDHNSEDDVKKVIGKGLFFMVLDIVIVLFVSSMLFFWFAGQGISPYERPFPCGDESIRQPFKQNTVGLKHLLAVSLGSPFFVVALVEAIVFFYSRGENRLSNYFKTTTIIYLKYLLIYATCTFAMEFLKCYIGRLRPHFVSICQPDWTKVDCSNPENEITVDQLVCTNPELRKIRTARTSFPSGHTAAAVHAWLFVVIYLTRMASRTGIVHVFSIRNFLVPLYTIWTLFTAVTRVTDNWHFPTDVLGGTILAFACILPAFYRSWTTTSQIYESRELAQPKADKSQ</sequence>
<feature type="transmembrane region" description="Helical" evidence="6">
    <location>
        <begin position="129"/>
        <end position="147"/>
    </location>
</feature>
<keyword evidence="9" id="KW-1185">Reference proteome</keyword>
<organism evidence="8 9">
    <name type="scientific">Caenorhabditis angaria</name>
    <dbReference type="NCBI Taxonomy" id="860376"/>
    <lineage>
        <taxon>Eukaryota</taxon>
        <taxon>Metazoa</taxon>
        <taxon>Ecdysozoa</taxon>
        <taxon>Nematoda</taxon>
        <taxon>Chromadorea</taxon>
        <taxon>Rhabditida</taxon>
        <taxon>Rhabditina</taxon>
        <taxon>Rhabditomorpha</taxon>
        <taxon>Rhabditoidea</taxon>
        <taxon>Rhabditidae</taxon>
        <taxon>Peloderinae</taxon>
        <taxon>Caenorhabditis</taxon>
    </lineage>
</organism>
<protein>
    <recommendedName>
        <fullName evidence="7">Phosphatidic acid phosphatase type 2/haloperoxidase domain-containing protein</fullName>
    </recommendedName>
</protein>
<dbReference type="GO" id="GO:0008195">
    <property type="term" value="F:phosphatidate phosphatase activity"/>
    <property type="evidence" value="ECO:0007669"/>
    <property type="project" value="TreeGrafter"/>
</dbReference>
<comment type="subcellular location">
    <subcellularLocation>
        <location evidence="1">Membrane</location>
        <topology evidence="1">Multi-pass membrane protein</topology>
    </subcellularLocation>
</comment>
<dbReference type="AlphaFoldDB" id="A0A9P1J0B5"/>
<dbReference type="SMART" id="SM00014">
    <property type="entry name" value="acidPPc"/>
    <property type="match status" value="1"/>
</dbReference>
<evidence type="ECO:0000256" key="2">
    <source>
        <dbReference type="ARBA" id="ARBA00008816"/>
    </source>
</evidence>
<dbReference type="EMBL" id="CANHGI010000006">
    <property type="protein sequence ID" value="CAI5454325.1"/>
    <property type="molecule type" value="Genomic_DNA"/>
</dbReference>
<evidence type="ECO:0000256" key="1">
    <source>
        <dbReference type="ARBA" id="ARBA00004141"/>
    </source>
</evidence>
<evidence type="ECO:0000313" key="9">
    <source>
        <dbReference type="Proteomes" id="UP001152747"/>
    </source>
</evidence>
<dbReference type="GO" id="GO:0046839">
    <property type="term" value="P:phospholipid dephosphorylation"/>
    <property type="evidence" value="ECO:0007669"/>
    <property type="project" value="TreeGrafter"/>
</dbReference>
<feature type="transmembrane region" description="Helical" evidence="6">
    <location>
        <begin position="228"/>
        <end position="248"/>
    </location>
</feature>
<evidence type="ECO:0000256" key="4">
    <source>
        <dbReference type="ARBA" id="ARBA00022989"/>
    </source>
</evidence>
<evidence type="ECO:0000256" key="5">
    <source>
        <dbReference type="ARBA" id="ARBA00023136"/>
    </source>
</evidence>
<dbReference type="InterPro" id="IPR043216">
    <property type="entry name" value="PAP-like"/>
</dbReference>
<dbReference type="PANTHER" id="PTHR10165:SF174">
    <property type="entry name" value="PHOSPHATIDIC ACID PHOSPHATASE TYPE 2_HALOPEROXIDASE DOMAIN-CONTAINING PROTEIN"/>
    <property type="match status" value="1"/>
</dbReference>
<comment type="caution">
    <text evidence="8">The sequence shown here is derived from an EMBL/GenBank/DDBJ whole genome shotgun (WGS) entry which is preliminary data.</text>
</comment>
<feature type="transmembrane region" description="Helical" evidence="6">
    <location>
        <begin position="86"/>
        <end position="108"/>
    </location>
</feature>
<evidence type="ECO:0000256" key="6">
    <source>
        <dbReference type="SAM" id="Phobius"/>
    </source>
</evidence>
<evidence type="ECO:0000256" key="3">
    <source>
        <dbReference type="ARBA" id="ARBA00022692"/>
    </source>
</evidence>
<comment type="similarity">
    <text evidence="2">Belongs to the PA-phosphatase related phosphoesterase family.</text>
</comment>
<feature type="transmembrane region" description="Helical" evidence="6">
    <location>
        <begin position="32"/>
        <end position="54"/>
    </location>
</feature>
<dbReference type="SUPFAM" id="SSF48317">
    <property type="entry name" value="Acid phosphatase/Vanadium-dependent haloperoxidase"/>
    <property type="match status" value="1"/>
</dbReference>